<protein>
    <recommendedName>
        <fullName evidence="8">TF-B3 domain-containing protein</fullName>
    </recommendedName>
</protein>
<evidence type="ECO:0000256" key="3">
    <source>
        <dbReference type="ARBA" id="ARBA00023125"/>
    </source>
</evidence>
<evidence type="ECO:0000256" key="2">
    <source>
        <dbReference type="ARBA" id="ARBA00023015"/>
    </source>
</evidence>
<organism evidence="6 7">
    <name type="scientific">Colocasia esculenta</name>
    <name type="common">Wild taro</name>
    <name type="synonym">Arum esculentum</name>
    <dbReference type="NCBI Taxonomy" id="4460"/>
    <lineage>
        <taxon>Eukaryota</taxon>
        <taxon>Viridiplantae</taxon>
        <taxon>Streptophyta</taxon>
        <taxon>Embryophyta</taxon>
        <taxon>Tracheophyta</taxon>
        <taxon>Spermatophyta</taxon>
        <taxon>Magnoliopsida</taxon>
        <taxon>Liliopsida</taxon>
        <taxon>Araceae</taxon>
        <taxon>Aroideae</taxon>
        <taxon>Colocasieae</taxon>
        <taxon>Colocasia</taxon>
    </lineage>
</organism>
<dbReference type="PANTHER" id="PTHR34397">
    <property type="entry name" value="OS05G0237600 PROTEIN"/>
    <property type="match status" value="1"/>
</dbReference>
<evidence type="ECO:0000256" key="5">
    <source>
        <dbReference type="ARBA" id="ARBA00023242"/>
    </source>
</evidence>
<reference evidence="6" key="1">
    <citation type="submission" date="2017-07" db="EMBL/GenBank/DDBJ databases">
        <title>Taro Niue Genome Assembly and Annotation.</title>
        <authorList>
            <person name="Atibalentja N."/>
            <person name="Keating K."/>
            <person name="Fields C.J."/>
        </authorList>
    </citation>
    <scope>NUCLEOTIDE SEQUENCE</scope>
    <source>
        <strain evidence="6">Niue_2</strain>
        <tissue evidence="6">Leaf</tissue>
    </source>
</reference>
<evidence type="ECO:0000256" key="1">
    <source>
        <dbReference type="ARBA" id="ARBA00004123"/>
    </source>
</evidence>
<dbReference type="AlphaFoldDB" id="A0A843V4W9"/>
<evidence type="ECO:0008006" key="8">
    <source>
        <dbReference type="Google" id="ProtNLM"/>
    </source>
</evidence>
<accession>A0A843V4W9</accession>
<dbReference type="Gene3D" id="2.40.330.10">
    <property type="entry name" value="DNA-binding pseudobarrel domain"/>
    <property type="match status" value="1"/>
</dbReference>
<sequence length="342" mass="37756">MRSDVRWDARQLTRLLKMGRVAWGGYNRRENAMGCSEVSGGGCRAGNMQRAQLCIVVEEGRQKRRGRKISGLMRSLMAEAPGPLKMEAEETGAWGSGGLLALAMAACREQPEESSEEKKASSLAKQGSGVPICRRTLSVQTEAPVTPPCHGEWQKKRRVVVGPTRLVRRGWLAKAVEMGGSRPELVLKKRMFATDLSPHHTRLLLPCAHESDPSRGGVEMLLRRLTAAELGMVMGGEGLPVGLLDRWGREYGGAALRRWRSNRWFVVNGGGAWMDVVERNALREGDVVELFCFRAPAAALVGRGEGRVVLVVSAQVSVEEEMRRQREWWFMPAGISSAKARK</sequence>
<dbReference type="GO" id="GO:0003677">
    <property type="term" value="F:DNA binding"/>
    <property type="evidence" value="ECO:0007669"/>
    <property type="project" value="UniProtKB-KW"/>
</dbReference>
<dbReference type="EMBL" id="NMUH01001005">
    <property type="protein sequence ID" value="MQL87783.1"/>
    <property type="molecule type" value="Genomic_DNA"/>
</dbReference>
<keyword evidence="3" id="KW-0238">DNA-binding</keyword>
<keyword evidence="2" id="KW-0805">Transcription regulation</keyword>
<comment type="subcellular location">
    <subcellularLocation>
        <location evidence="1">Nucleus</location>
    </subcellularLocation>
</comment>
<name>A0A843V4W9_COLES</name>
<dbReference type="Proteomes" id="UP000652761">
    <property type="component" value="Unassembled WGS sequence"/>
</dbReference>
<keyword evidence="5" id="KW-0539">Nucleus</keyword>
<keyword evidence="4" id="KW-0804">Transcription</keyword>
<dbReference type="SUPFAM" id="SSF101936">
    <property type="entry name" value="DNA-binding pseudobarrel domain"/>
    <property type="match status" value="1"/>
</dbReference>
<dbReference type="GO" id="GO:0005634">
    <property type="term" value="C:nucleus"/>
    <property type="evidence" value="ECO:0007669"/>
    <property type="project" value="UniProtKB-SubCell"/>
</dbReference>
<evidence type="ECO:0000313" key="7">
    <source>
        <dbReference type="Proteomes" id="UP000652761"/>
    </source>
</evidence>
<comment type="caution">
    <text evidence="6">The sequence shown here is derived from an EMBL/GenBank/DDBJ whole genome shotgun (WGS) entry which is preliminary data.</text>
</comment>
<gene>
    <name evidence="6" type="ORF">Taro_020331</name>
</gene>
<keyword evidence="7" id="KW-1185">Reference proteome</keyword>
<dbReference type="InterPro" id="IPR015300">
    <property type="entry name" value="DNA-bd_pseudobarrel_sf"/>
</dbReference>
<proteinExistence type="predicted"/>
<dbReference type="PANTHER" id="PTHR34397:SF22">
    <property type="entry name" value="OS05G0237600 PROTEIN"/>
    <property type="match status" value="1"/>
</dbReference>
<evidence type="ECO:0000256" key="4">
    <source>
        <dbReference type="ARBA" id="ARBA00023163"/>
    </source>
</evidence>
<evidence type="ECO:0000313" key="6">
    <source>
        <dbReference type="EMBL" id="MQL87783.1"/>
    </source>
</evidence>
<dbReference type="OrthoDB" id="1935604at2759"/>